<evidence type="ECO:0000313" key="3">
    <source>
        <dbReference type="EMBL" id="MBH0776781.1"/>
    </source>
</evidence>
<sequence>MPTVATGGWHRLAEAVIGRRKELGMSTRTHLARASGLSYRLLGIVEHGARPVSDGTLAILEQALGWTPGSARRTLTGGAPALGAQAVIAPLPLADERANGPALRALGEGFELATALADAGSADHGARLAEILGTIGRTLIPAARDHTARRDTDSTTERGATRNTADDLTYRDTAARDTTGAAPRDTTAQHDAAHHTTGDTTRRDTTRRDTDDRAAADAGRFDRRGTGEPFRRSDPTVLRMALGEYLRHRREQHGMDHATVDRLLDCPPEFLSGLEAGRAAFDEHLLRRLLHVYGVRNPDVVEECVRLAGEAGQSGWWTRNNTALPPWFRGYLDHERAADTVRVFESASVPELLQTESYARAVLRMSRDGDVDRGVRARLERQHILFRAQPTRLWAIIDETILHRLPGTPDLRREQVEHLILMARKRNVTLQLAPSRVAARNYSIPFTLLRFGSQRVRRPDLVRIEDLTSTLYMDTARDVEVYAALWSRLSVAALPPRDTIDSLRRLADRLDGHAEPAHGTGPR</sequence>
<feature type="compositionally biased region" description="Low complexity" evidence="1">
    <location>
        <begin position="176"/>
        <end position="186"/>
    </location>
</feature>
<dbReference type="Gene3D" id="1.10.260.40">
    <property type="entry name" value="lambda repressor-like DNA-binding domains"/>
    <property type="match status" value="1"/>
</dbReference>
<dbReference type="Pfam" id="PF13560">
    <property type="entry name" value="HTH_31"/>
    <property type="match status" value="1"/>
</dbReference>
<dbReference type="RefSeq" id="WP_196149092.1">
    <property type="nucleotide sequence ID" value="NZ_JADMLG010000003.1"/>
</dbReference>
<dbReference type="Pfam" id="PF19054">
    <property type="entry name" value="DUF5753"/>
    <property type="match status" value="1"/>
</dbReference>
<feature type="compositionally biased region" description="Basic and acidic residues" evidence="1">
    <location>
        <begin position="143"/>
        <end position="175"/>
    </location>
</feature>
<keyword evidence="4" id="KW-1185">Reference proteome</keyword>
<proteinExistence type="predicted"/>
<dbReference type="InterPro" id="IPR001387">
    <property type="entry name" value="Cro/C1-type_HTH"/>
</dbReference>
<dbReference type="InterPro" id="IPR043917">
    <property type="entry name" value="DUF5753"/>
</dbReference>
<dbReference type="GO" id="GO:0003677">
    <property type="term" value="F:DNA binding"/>
    <property type="evidence" value="ECO:0007669"/>
    <property type="project" value="InterPro"/>
</dbReference>
<evidence type="ECO:0000256" key="1">
    <source>
        <dbReference type="SAM" id="MobiDB-lite"/>
    </source>
</evidence>
<dbReference type="Proteomes" id="UP000655751">
    <property type="component" value="Unassembled WGS sequence"/>
</dbReference>
<dbReference type="AlphaFoldDB" id="A0A931N356"/>
<feature type="region of interest" description="Disordered" evidence="1">
    <location>
        <begin position="143"/>
        <end position="234"/>
    </location>
</feature>
<dbReference type="CDD" id="cd00093">
    <property type="entry name" value="HTH_XRE"/>
    <property type="match status" value="2"/>
</dbReference>
<dbReference type="InterPro" id="IPR010982">
    <property type="entry name" value="Lambda_DNA-bd_dom_sf"/>
</dbReference>
<feature type="domain" description="HTH cro/C1-type" evidence="2">
    <location>
        <begin position="245"/>
        <end position="300"/>
    </location>
</feature>
<evidence type="ECO:0000259" key="2">
    <source>
        <dbReference type="SMART" id="SM00530"/>
    </source>
</evidence>
<reference evidence="3" key="1">
    <citation type="submission" date="2020-11" db="EMBL/GenBank/DDBJ databases">
        <title>Nocardia NEAU-351.nov., a novel actinomycete isolated from the cow dung.</title>
        <authorList>
            <person name="Zhang X."/>
        </authorList>
    </citation>
    <scope>NUCLEOTIDE SEQUENCE</scope>
    <source>
        <strain evidence="3">NEAU-351</strain>
    </source>
</reference>
<comment type="caution">
    <text evidence="3">The sequence shown here is derived from an EMBL/GenBank/DDBJ whole genome shotgun (WGS) entry which is preliminary data.</text>
</comment>
<feature type="compositionally biased region" description="Basic and acidic residues" evidence="1">
    <location>
        <begin position="187"/>
        <end position="234"/>
    </location>
</feature>
<evidence type="ECO:0000313" key="4">
    <source>
        <dbReference type="Proteomes" id="UP000655751"/>
    </source>
</evidence>
<dbReference type="EMBL" id="JADMLG010000003">
    <property type="protein sequence ID" value="MBH0776781.1"/>
    <property type="molecule type" value="Genomic_DNA"/>
</dbReference>
<accession>A0A931N356</accession>
<dbReference type="SUPFAM" id="SSF47413">
    <property type="entry name" value="lambda repressor-like DNA-binding domains"/>
    <property type="match status" value="2"/>
</dbReference>
<protein>
    <submittedName>
        <fullName evidence="3">XRE family transcriptional regulator</fullName>
    </submittedName>
</protein>
<gene>
    <name evidence="3" type="ORF">IT779_10840</name>
</gene>
<dbReference type="SMART" id="SM00530">
    <property type="entry name" value="HTH_XRE"/>
    <property type="match status" value="2"/>
</dbReference>
<feature type="domain" description="HTH cro/C1-type" evidence="2">
    <location>
        <begin position="15"/>
        <end position="71"/>
    </location>
</feature>
<name>A0A931N356_9NOCA</name>
<organism evidence="3 4">
    <name type="scientific">Nocardia bovistercoris</name>
    <dbReference type="NCBI Taxonomy" id="2785916"/>
    <lineage>
        <taxon>Bacteria</taxon>
        <taxon>Bacillati</taxon>
        <taxon>Actinomycetota</taxon>
        <taxon>Actinomycetes</taxon>
        <taxon>Mycobacteriales</taxon>
        <taxon>Nocardiaceae</taxon>
        <taxon>Nocardia</taxon>
    </lineage>
</organism>